<dbReference type="EMBL" id="CP089983">
    <property type="protein sequence ID" value="WXB06756.1"/>
    <property type="molecule type" value="Genomic_DNA"/>
</dbReference>
<dbReference type="RefSeq" id="WP_394836413.1">
    <property type="nucleotide sequence ID" value="NZ_CP089929.1"/>
</dbReference>
<evidence type="ECO:0000313" key="2">
    <source>
        <dbReference type="Proteomes" id="UP001374803"/>
    </source>
</evidence>
<sequence>MLRITSDAILVMSACPAAWRLRIALENGLRAEWWSARASMEKNPQMKTIGTTTTYKGNEFSQLQGATVLIRSIVHRAMDRDRDVYGPSLIVSDELLAMVGGVTNDDRVEIVRVLTDGRPGVLCYHVRAADLERFADVEGSRARSTEIEPISDSLRCPDSVRSP</sequence>
<protein>
    <submittedName>
        <fullName evidence="1">Uncharacterized protein</fullName>
    </submittedName>
</protein>
<name>A0ABZ2L761_9BACT</name>
<accession>A0ABZ2L761</accession>
<organism evidence="1 2">
    <name type="scientific">Pendulispora rubella</name>
    <dbReference type="NCBI Taxonomy" id="2741070"/>
    <lineage>
        <taxon>Bacteria</taxon>
        <taxon>Pseudomonadati</taxon>
        <taxon>Myxococcota</taxon>
        <taxon>Myxococcia</taxon>
        <taxon>Myxococcales</taxon>
        <taxon>Sorangiineae</taxon>
        <taxon>Pendulisporaceae</taxon>
        <taxon>Pendulispora</taxon>
    </lineage>
</organism>
<reference evidence="1" key="1">
    <citation type="submission" date="2021-12" db="EMBL/GenBank/DDBJ databases">
        <title>Discovery of the Pendulisporaceae a myxobacterial family with distinct sporulation behavior and unique specialized metabolism.</title>
        <authorList>
            <person name="Garcia R."/>
            <person name="Popoff A."/>
            <person name="Bader C.D."/>
            <person name="Loehr J."/>
            <person name="Walesch S."/>
            <person name="Walt C."/>
            <person name="Boldt J."/>
            <person name="Bunk B."/>
            <person name="Haeckl F.J.F.P.J."/>
            <person name="Gunesch A.P."/>
            <person name="Birkelbach J."/>
            <person name="Nuebel U."/>
            <person name="Pietschmann T."/>
            <person name="Bach T."/>
            <person name="Mueller R."/>
        </authorList>
    </citation>
    <scope>NUCLEOTIDE SEQUENCE</scope>
    <source>
        <strain evidence="1">MSr11367</strain>
    </source>
</reference>
<dbReference type="Proteomes" id="UP001374803">
    <property type="component" value="Chromosome"/>
</dbReference>
<proteinExistence type="predicted"/>
<evidence type="ECO:0000313" key="1">
    <source>
        <dbReference type="EMBL" id="WXB06756.1"/>
    </source>
</evidence>
<keyword evidence="2" id="KW-1185">Reference proteome</keyword>
<gene>
    <name evidence="1" type="ORF">LVJ94_05850</name>
</gene>